<comment type="caution">
    <text evidence="1">The sequence shown here is derived from an EMBL/GenBank/DDBJ whole genome shotgun (WGS) entry which is preliminary data.</text>
</comment>
<proteinExistence type="predicted"/>
<sequence>MDWACERLQQAEQAPLETWALRVLSAASLEDVFAAGSGH</sequence>
<name>A0A7U7GAP4_9GAMM</name>
<dbReference type="EMBL" id="CBTK010000095">
    <property type="protein sequence ID" value="CDH44691.1"/>
    <property type="molecule type" value="Genomic_DNA"/>
</dbReference>
<dbReference type="AlphaFoldDB" id="A0A7U7GAP4"/>
<keyword evidence="2" id="KW-1185">Reference proteome</keyword>
<evidence type="ECO:0000313" key="2">
    <source>
        <dbReference type="Proteomes" id="UP000019184"/>
    </source>
</evidence>
<accession>A0A7U7GAP4</accession>
<gene>
    <name evidence="1" type="ORF">BN874_1840004</name>
</gene>
<dbReference type="Proteomes" id="UP000019184">
    <property type="component" value="Unassembled WGS sequence"/>
</dbReference>
<reference evidence="1 2" key="1">
    <citation type="journal article" date="2014" name="ISME J.">
        <title>Candidatus Competibacter-lineage genomes retrieved from metagenomes reveal functional metabolic diversity.</title>
        <authorList>
            <person name="McIlroy S.J."/>
            <person name="Albertsen M."/>
            <person name="Andresen E.K."/>
            <person name="Saunders A.M."/>
            <person name="Kristiansen R."/>
            <person name="Stokholm-Bjerregaard M."/>
            <person name="Nielsen K.L."/>
            <person name="Nielsen P.H."/>
        </authorList>
    </citation>
    <scope>NUCLEOTIDE SEQUENCE [LARGE SCALE GENOMIC DNA]</scope>
    <source>
        <strain evidence="1 2">Run_B_J11</strain>
    </source>
</reference>
<evidence type="ECO:0000313" key="1">
    <source>
        <dbReference type="EMBL" id="CDH44691.1"/>
    </source>
</evidence>
<protein>
    <submittedName>
        <fullName evidence="1">Uncharacterized protein</fullName>
    </submittedName>
</protein>
<organism evidence="1 2">
    <name type="scientific">Candidatus Contendobacter odensis Run_B_J11</name>
    <dbReference type="NCBI Taxonomy" id="1400861"/>
    <lineage>
        <taxon>Bacteria</taxon>
        <taxon>Pseudomonadati</taxon>
        <taxon>Pseudomonadota</taxon>
        <taxon>Gammaproteobacteria</taxon>
        <taxon>Candidatus Competibacteraceae</taxon>
        <taxon>Candidatus Contendibacter</taxon>
    </lineage>
</organism>